<keyword evidence="3" id="KW-0862">Zinc</keyword>
<dbReference type="EMBL" id="FXUF01000016">
    <property type="protein sequence ID" value="SMP68113.1"/>
    <property type="molecule type" value="Genomic_DNA"/>
</dbReference>
<sequence length="119" mass="13826">MYDKIYRPDILKSVWLRVKENKGSAGIIPAQVKVVEHVRHVYICRACEQEGITTPVITAPMPAPVLPGSFVSPSFMVFVINRKYREGLRLYRQEQQLRHFGWDISRQTMANWMIRGAHD</sequence>
<gene>
    <name evidence="3" type="ORF">SAMN06296020_11654</name>
</gene>
<evidence type="ECO:0000313" key="4">
    <source>
        <dbReference type="Proteomes" id="UP001158066"/>
    </source>
</evidence>
<dbReference type="InterPro" id="IPR024474">
    <property type="entry name" value="Znf_dom_IS66"/>
</dbReference>
<dbReference type="Pfam" id="PF03050">
    <property type="entry name" value="DDE_Tnp_IS66"/>
    <property type="match status" value="1"/>
</dbReference>
<evidence type="ECO:0000313" key="3">
    <source>
        <dbReference type="EMBL" id="SMP68113.1"/>
    </source>
</evidence>
<dbReference type="GO" id="GO:0008270">
    <property type="term" value="F:zinc ion binding"/>
    <property type="evidence" value="ECO:0007669"/>
    <property type="project" value="UniProtKB-KW"/>
</dbReference>
<dbReference type="AlphaFoldDB" id="A0AA46AK60"/>
<dbReference type="PANTHER" id="PTHR33678">
    <property type="entry name" value="BLL1576 PROTEIN"/>
    <property type="match status" value="1"/>
</dbReference>
<feature type="domain" description="Transposase IS66 central" evidence="1">
    <location>
        <begin position="69"/>
        <end position="117"/>
    </location>
</feature>
<reference evidence="3" key="1">
    <citation type="submission" date="2017-05" db="EMBL/GenBank/DDBJ databases">
        <authorList>
            <person name="Varghese N."/>
            <person name="Submissions S."/>
        </authorList>
    </citation>
    <scope>NUCLEOTIDE SEQUENCE</scope>
    <source>
        <strain evidence="3">Su22</strain>
    </source>
</reference>
<keyword evidence="3" id="KW-0863">Zinc-finger</keyword>
<name>A0AA46AK60_9CLOT</name>
<dbReference type="InterPro" id="IPR052344">
    <property type="entry name" value="Transposase-related"/>
</dbReference>
<protein>
    <submittedName>
        <fullName evidence="3">Zinc-finger binding domain of transposase IS66</fullName>
    </submittedName>
</protein>
<accession>A0AA46AK60</accession>
<proteinExistence type="predicted"/>
<evidence type="ECO:0000259" key="1">
    <source>
        <dbReference type="Pfam" id="PF03050"/>
    </source>
</evidence>
<dbReference type="Pfam" id="PF13005">
    <property type="entry name" value="zf-IS66"/>
    <property type="match status" value="1"/>
</dbReference>
<keyword evidence="4" id="KW-1185">Reference proteome</keyword>
<feature type="domain" description="Transposase IS66 zinc-finger binding" evidence="2">
    <location>
        <begin position="27"/>
        <end position="48"/>
    </location>
</feature>
<comment type="caution">
    <text evidence="3">The sequence shown here is derived from an EMBL/GenBank/DDBJ whole genome shotgun (WGS) entry which is preliminary data.</text>
</comment>
<evidence type="ECO:0000259" key="2">
    <source>
        <dbReference type="Pfam" id="PF13005"/>
    </source>
</evidence>
<dbReference type="Proteomes" id="UP001158066">
    <property type="component" value="Unassembled WGS sequence"/>
</dbReference>
<keyword evidence="3" id="KW-0479">Metal-binding</keyword>
<dbReference type="InterPro" id="IPR004291">
    <property type="entry name" value="Transposase_IS66_central"/>
</dbReference>
<dbReference type="PANTHER" id="PTHR33678:SF1">
    <property type="entry name" value="BLL1576 PROTEIN"/>
    <property type="match status" value="1"/>
</dbReference>
<organism evidence="3 4">
    <name type="scientific">Anoxynatronum buryatiense</name>
    <dbReference type="NCBI Taxonomy" id="489973"/>
    <lineage>
        <taxon>Bacteria</taxon>
        <taxon>Bacillati</taxon>
        <taxon>Bacillota</taxon>
        <taxon>Clostridia</taxon>
        <taxon>Eubacteriales</taxon>
        <taxon>Clostridiaceae</taxon>
        <taxon>Anoxynatronum</taxon>
    </lineage>
</organism>